<reference evidence="2 3" key="1">
    <citation type="journal article" date="2022" name="Front. Microbiol.">
        <title>High genomic differentiation and limited gene flow indicate recent cryptic speciation within the genus Laspinema (cyanobacteria).</title>
        <authorList>
            <person name="Stanojkovic A."/>
            <person name="Skoupy S."/>
            <person name="Skaloud P."/>
            <person name="Dvorak P."/>
        </authorList>
    </citation>
    <scope>NUCLEOTIDE SEQUENCE [LARGE SCALE GENOMIC DNA]</scope>
    <source>
        <strain evidence="2 3">D3b</strain>
    </source>
</reference>
<keyword evidence="3" id="KW-1185">Reference proteome</keyword>
<sequence>MPIDTTPSTVATSALQAIPFSSLIGGPLGAAIEAQSQAAMTSWEFIDKVGLTGPADDKRAVTVDFNYISNGKEVKLIVPILAIVPIPYIAVDEMSINFKANISASASNVQEDSSSQNIEAGGGGEFSVGYGPFSAKANFQASYSSKKDSKASQESKYSVEYTMDISVHAKQSDMPAGLATILNILQSSITPTIPEANLQVSPAIVNIDPTKEQDYTITVTVFNKKGVLVKNQEITVDPITLPAGGLTVTGGVQSGTATLIRTDKNGTATLTFKVTPPSPPTPPSTPSKIDSQTIKLSFKVTDKIDGETPEETVKLVIPEFTL</sequence>
<dbReference type="Proteomes" id="UP001525961">
    <property type="component" value="Unassembled WGS sequence"/>
</dbReference>
<organism evidence="2 3">
    <name type="scientific">Laspinema olomoucense D3b</name>
    <dbReference type="NCBI Taxonomy" id="2953688"/>
    <lineage>
        <taxon>Bacteria</taxon>
        <taxon>Bacillati</taxon>
        <taxon>Cyanobacteriota</taxon>
        <taxon>Cyanophyceae</taxon>
        <taxon>Oscillatoriophycideae</taxon>
        <taxon>Oscillatoriales</taxon>
        <taxon>Laspinemataceae</taxon>
        <taxon>Laspinema</taxon>
        <taxon>Laspinema olomoucense</taxon>
    </lineage>
</organism>
<accession>A0ABT2NAU1</accession>
<proteinExistence type="predicted"/>
<dbReference type="InterPro" id="IPR024510">
    <property type="entry name" value="DUF2589"/>
</dbReference>
<gene>
    <name evidence="2" type="ORF">NG792_19080</name>
</gene>
<evidence type="ECO:0000256" key="1">
    <source>
        <dbReference type="SAM" id="MobiDB-lite"/>
    </source>
</evidence>
<feature type="region of interest" description="Disordered" evidence="1">
    <location>
        <begin position="269"/>
        <end position="290"/>
    </location>
</feature>
<dbReference type="Pfam" id="PF11655">
    <property type="entry name" value="DUF2589"/>
    <property type="match status" value="1"/>
</dbReference>
<evidence type="ECO:0000313" key="3">
    <source>
        <dbReference type="Proteomes" id="UP001525961"/>
    </source>
</evidence>
<dbReference type="EMBL" id="JAMXFA010000028">
    <property type="protein sequence ID" value="MCT7979826.1"/>
    <property type="molecule type" value="Genomic_DNA"/>
</dbReference>
<protein>
    <submittedName>
        <fullName evidence="2">DUF2589 domain-containing protein</fullName>
    </submittedName>
</protein>
<comment type="caution">
    <text evidence="2">The sequence shown here is derived from an EMBL/GenBank/DDBJ whole genome shotgun (WGS) entry which is preliminary data.</text>
</comment>
<evidence type="ECO:0000313" key="2">
    <source>
        <dbReference type="EMBL" id="MCT7979826.1"/>
    </source>
</evidence>
<dbReference type="RefSeq" id="WP_261236465.1">
    <property type="nucleotide sequence ID" value="NZ_JAMXFA010000028.1"/>
</dbReference>
<feature type="compositionally biased region" description="Pro residues" evidence="1">
    <location>
        <begin position="276"/>
        <end position="285"/>
    </location>
</feature>
<name>A0ABT2NAU1_9CYAN</name>